<keyword evidence="2" id="KW-0732">Signal</keyword>
<accession>A0A7G6YAF5</accession>
<sequence length="169" mass="17933">MNTGFSGHRLLGAPGLILALLLSACTAQPSGDANERGGHTVQSARKSGTGKVQHTLEPVTTRFPQLVTAESASWMSGTLGDSRAPGPSTYWIDAIVELSEAEHAEILRAVSATENPLPEDFSPVLRDAIPSGPLLTSSELNERFSDGQFVSKVYLVADGRSLILSTVFR</sequence>
<dbReference type="RefSeq" id="WP_185278632.1">
    <property type="nucleotide sequence ID" value="NZ_CP043641.1"/>
</dbReference>
<organism evidence="3 4">
    <name type="scientific">Leifsonia shinshuensis</name>
    <dbReference type="NCBI Taxonomy" id="150026"/>
    <lineage>
        <taxon>Bacteria</taxon>
        <taxon>Bacillati</taxon>
        <taxon>Actinomycetota</taxon>
        <taxon>Actinomycetes</taxon>
        <taxon>Micrococcales</taxon>
        <taxon>Microbacteriaceae</taxon>
        <taxon>Leifsonia</taxon>
    </lineage>
</organism>
<evidence type="ECO:0000313" key="4">
    <source>
        <dbReference type="Proteomes" id="UP000515511"/>
    </source>
</evidence>
<gene>
    <name evidence="3" type="ORF">F1C12_10260</name>
</gene>
<protein>
    <recommendedName>
        <fullName evidence="5">Lipoprotein</fullName>
    </recommendedName>
</protein>
<dbReference type="EMBL" id="CP043641">
    <property type="protein sequence ID" value="QNE35470.1"/>
    <property type="molecule type" value="Genomic_DNA"/>
</dbReference>
<feature type="compositionally biased region" description="Polar residues" evidence="1">
    <location>
        <begin position="40"/>
        <end position="52"/>
    </location>
</feature>
<dbReference type="Proteomes" id="UP000515511">
    <property type="component" value="Chromosome"/>
</dbReference>
<evidence type="ECO:0008006" key="5">
    <source>
        <dbReference type="Google" id="ProtNLM"/>
    </source>
</evidence>
<name>A0A7G6YAF5_9MICO</name>
<feature type="region of interest" description="Disordered" evidence="1">
    <location>
        <begin position="29"/>
        <end position="54"/>
    </location>
</feature>
<feature type="signal peptide" evidence="2">
    <location>
        <begin position="1"/>
        <end position="27"/>
    </location>
</feature>
<evidence type="ECO:0000256" key="1">
    <source>
        <dbReference type="SAM" id="MobiDB-lite"/>
    </source>
</evidence>
<feature type="chain" id="PRO_5038621735" description="Lipoprotein" evidence="2">
    <location>
        <begin position="28"/>
        <end position="169"/>
    </location>
</feature>
<dbReference type="AlphaFoldDB" id="A0A7G6YAF5"/>
<proteinExistence type="predicted"/>
<evidence type="ECO:0000313" key="3">
    <source>
        <dbReference type="EMBL" id="QNE35470.1"/>
    </source>
</evidence>
<evidence type="ECO:0000256" key="2">
    <source>
        <dbReference type="SAM" id="SignalP"/>
    </source>
</evidence>
<reference evidence="4" key="1">
    <citation type="submission" date="2019-09" db="EMBL/GenBank/DDBJ databases">
        <title>Antimicrobial potential of Antarctic Bacteria.</title>
        <authorList>
            <person name="Benaud N."/>
            <person name="Edwards R.J."/>
            <person name="Ferrari B.C."/>
        </authorList>
    </citation>
    <scope>NUCLEOTIDE SEQUENCE [LARGE SCALE GENOMIC DNA]</scope>
    <source>
        <strain evidence="4">INR9</strain>
    </source>
</reference>
<dbReference type="KEGG" id="lse:F1C12_10260"/>